<gene>
    <name evidence="2" type="ORF">D7D52_36670</name>
</gene>
<proteinExistence type="predicted"/>
<dbReference type="Proteomes" id="UP000267164">
    <property type="component" value="Chromosome"/>
</dbReference>
<feature type="domain" description="PucR C-terminal helix-turn-helix" evidence="1">
    <location>
        <begin position="291"/>
        <end position="348"/>
    </location>
</feature>
<keyword evidence="3" id="KW-1185">Reference proteome</keyword>
<organism evidence="2 3">
    <name type="scientific">Nocardia yunnanensis</name>
    <dbReference type="NCBI Taxonomy" id="2382165"/>
    <lineage>
        <taxon>Bacteria</taxon>
        <taxon>Bacillati</taxon>
        <taxon>Actinomycetota</taxon>
        <taxon>Actinomycetes</taxon>
        <taxon>Mycobacteriales</taxon>
        <taxon>Nocardiaceae</taxon>
        <taxon>Nocardia</taxon>
    </lineage>
</organism>
<dbReference type="KEGG" id="nyu:D7D52_36670"/>
<accession>A0A386ZQ21</accession>
<sequence length="357" mass="37288">MDELSEAITTDAPLDHLLATAVERLGLPPLALVSATGRLIAASAPGSDLGSRTTSVGVGPAPRSPFDGWWLRTDRAVGRGQQPVLDALAALLARAATAHRNRLDEQAAAAPVLFAALAAQDAQAISAIMRDFGLTVDGDLTPVVVRIPGVPAEWTVDAVHELLAGSTSQFLACATGTGEAIGITTAPARQLTETIPERLVTMRDLREGPSIAVGIGPAADPSTLAAALSRAHYAAGAAEQSPGTGARVRTASEMTSLDTLLEGLPVAVSQAFQAATIGPIVDYDTAKGARLLETLRTFLDNDASWTRTAAAMHLHVNTVHYRIERIEALTGRRVADPRGQLDLHAALMLYRHAAEGH</sequence>
<evidence type="ECO:0000313" key="2">
    <source>
        <dbReference type="EMBL" id="AYF79657.1"/>
    </source>
</evidence>
<reference evidence="2 3" key="1">
    <citation type="submission" date="2018-09" db="EMBL/GenBank/DDBJ databases">
        <title>Nocardia yunnanensis sp. nov., an actinomycete isolated from a soil sample.</title>
        <authorList>
            <person name="Zhang J."/>
        </authorList>
    </citation>
    <scope>NUCLEOTIDE SEQUENCE [LARGE SCALE GENOMIC DNA]</scope>
    <source>
        <strain evidence="2 3">CFHS0054</strain>
    </source>
</reference>
<evidence type="ECO:0000313" key="3">
    <source>
        <dbReference type="Proteomes" id="UP000267164"/>
    </source>
</evidence>
<dbReference type="PANTHER" id="PTHR33744">
    <property type="entry name" value="CARBOHYDRATE DIACID REGULATOR"/>
    <property type="match status" value="1"/>
</dbReference>
<dbReference type="InterPro" id="IPR051448">
    <property type="entry name" value="CdaR-like_regulators"/>
</dbReference>
<protein>
    <submittedName>
        <fullName evidence="2">PucR family transcriptional regulator</fullName>
    </submittedName>
</protein>
<dbReference type="InterPro" id="IPR042070">
    <property type="entry name" value="PucR_C-HTH_sf"/>
</dbReference>
<dbReference type="AlphaFoldDB" id="A0A386ZQ21"/>
<dbReference type="OrthoDB" id="3655573at2"/>
<name>A0A386ZQ21_9NOCA</name>
<dbReference type="Gene3D" id="1.10.10.2840">
    <property type="entry name" value="PucR C-terminal helix-turn-helix domain"/>
    <property type="match status" value="1"/>
</dbReference>
<dbReference type="Pfam" id="PF13556">
    <property type="entry name" value="HTH_30"/>
    <property type="match status" value="1"/>
</dbReference>
<dbReference type="EMBL" id="CP032568">
    <property type="protein sequence ID" value="AYF79657.1"/>
    <property type="molecule type" value="Genomic_DNA"/>
</dbReference>
<evidence type="ECO:0000259" key="1">
    <source>
        <dbReference type="Pfam" id="PF13556"/>
    </source>
</evidence>
<dbReference type="InterPro" id="IPR025736">
    <property type="entry name" value="PucR_C-HTH_dom"/>
</dbReference>
<dbReference type="PANTHER" id="PTHR33744:SF7">
    <property type="entry name" value="PUCR FAMILY TRANSCRIPTIONAL REGULATOR"/>
    <property type="match status" value="1"/>
</dbReference>